<dbReference type="AlphaFoldDB" id="A0A923LMC3"/>
<dbReference type="Pfam" id="PF04977">
    <property type="entry name" value="DivIC"/>
    <property type="match status" value="1"/>
</dbReference>
<dbReference type="RefSeq" id="WP_186865947.1">
    <property type="nucleotide sequence ID" value="NZ_JACOPH010000001.1"/>
</dbReference>
<comment type="caution">
    <text evidence="1">The sequence shown here is derived from an EMBL/GenBank/DDBJ whole genome shotgun (WGS) entry which is preliminary data.</text>
</comment>
<name>A0A923LMC3_9FIRM</name>
<organism evidence="1 2">
    <name type="scientific">Roseburia zhanii</name>
    <dbReference type="NCBI Taxonomy" id="2763064"/>
    <lineage>
        <taxon>Bacteria</taxon>
        <taxon>Bacillati</taxon>
        <taxon>Bacillota</taxon>
        <taxon>Clostridia</taxon>
        <taxon>Lachnospirales</taxon>
        <taxon>Lachnospiraceae</taxon>
        <taxon>Roseburia</taxon>
    </lineage>
</organism>
<dbReference type="Proteomes" id="UP000606720">
    <property type="component" value="Unassembled WGS sequence"/>
</dbReference>
<proteinExistence type="predicted"/>
<evidence type="ECO:0000313" key="1">
    <source>
        <dbReference type="EMBL" id="MBC5712917.1"/>
    </source>
</evidence>
<gene>
    <name evidence="1" type="ORF">H8S17_01605</name>
</gene>
<evidence type="ECO:0000313" key="2">
    <source>
        <dbReference type="Proteomes" id="UP000606720"/>
    </source>
</evidence>
<sequence>MSRYRRKKKNRAGRFSIACIVILLLAVMSVQIVRLYDKNQDYDLKEADLNEQLEQETERRDQIADYEEYIGSQEYVEDTAKSKLGLVYDNEIVFKEK</sequence>
<dbReference type="InterPro" id="IPR007060">
    <property type="entry name" value="FtsL/DivIC"/>
</dbReference>
<protein>
    <submittedName>
        <fullName evidence="1">Septum formation initiator family protein</fullName>
    </submittedName>
</protein>
<reference evidence="1" key="1">
    <citation type="submission" date="2020-08" db="EMBL/GenBank/DDBJ databases">
        <title>Genome public.</title>
        <authorList>
            <person name="Liu C."/>
            <person name="Sun Q."/>
        </authorList>
    </citation>
    <scope>NUCLEOTIDE SEQUENCE</scope>
    <source>
        <strain evidence="1">BX1005</strain>
    </source>
</reference>
<dbReference type="EMBL" id="JACOPH010000001">
    <property type="protein sequence ID" value="MBC5712917.1"/>
    <property type="molecule type" value="Genomic_DNA"/>
</dbReference>
<keyword evidence="2" id="KW-1185">Reference proteome</keyword>
<accession>A0A923LMC3</accession>